<keyword evidence="1" id="KW-1133">Transmembrane helix</keyword>
<accession>A0A1I7Y1Y3</accession>
<dbReference type="Pfam" id="PF10318">
    <property type="entry name" value="7TM_GPCR_Srh"/>
    <property type="match status" value="1"/>
</dbReference>
<feature type="transmembrane region" description="Helical" evidence="1">
    <location>
        <begin position="7"/>
        <end position="25"/>
    </location>
</feature>
<evidence type="ECO:0000256" key="1">
    <source>
        <dbReference type="SAM" id="Phobius"/>
    </source>
</evidence>
<feature type="transmembrane region" description="Helical" evidence="1">
    <location>
        <begin position="125"/>
        <end position="143"/>
    </location>
</feature>
<reference evidence="3" key="1">
    <citation type="submission" date="2016-11" db="UniProtKB">
        <authorList>
            <consortium name="WormBaseParasite"/>
        </authorList>
    </citation>
    <scope>IDENTIFICATION</scope>
</reference>
<dbReference type="AlphaFoldDB" id="A0A1I7Y1Y3"/>
<feature type="transmembrane region" description="Helical" evidence="1">
    <location>
        <begin position="85"/>
        <end position="105"/>
    </location>
</feature>
<feature type="transmembrane region" description="Helical" evidence="1">
    <location>
        <begin position="218"/>
        <end position="246"/>
    </location>
</feature>
<evidence type="ECO:0000313" key="2">
    <source>
        <dbReference type="Proteomes" id="UP000095287"/>
    </source>
</evidence>
<feature type="transmembrane region" description="Helical" evidence="1">
    <location>
        <begin position="266"/>
        <end position="288"/>
    </location>
</feature>
<evidence type="ECO:0000313" key="3">
    <source>
        <dbReference type="WBParaSite" id="L893_g11907.t1"/>
    </source>
</evidence>
<feature type="transmembrane region" description="Helical" evidence="1">
    <location>
        <begin position="31"/>
        <end position="50"/>
    </location>
</feature>
<keyword evidence="1" id="KW-0812">Transmembrane</keyword>
<organism evidence="2 3">
    <name type="scientific">Steinernema glaseri</name>
    <dbReference type="NCBI Taxonomy" id="37863"/>
    <lineage>
        <taxon>Eukaryota</taxon>
        <taxon>Metazoa</taxon>
        <taxon>Ecdysozoa</taxon>
        <taxon>Nematoda</taxon>
        <taxon>Chromadorea</taxon>
        <taxon>Rhabditida</taxon>
        <taxon>Tylenchina</taxon>
        <taxon>Panagrolaimomorpha</taxon>
        <taxon>Strongyloidoidea</taxon>
        <taxon>Steinernematidae</taxon>
        <taxon>Steinernema</taxon>
    </lineage>
</organism>
<dbReference type="InterPro" id="IPR019422">
    <property type="entry name" value="7TM_GPCR_serpentine_rcpt_Srh"/>
</dbReference>
<feature type="transmembrane region" description="Helical" evidence="1">
    <location>
        <begin position="171"/>
        <end position="197"/>
    </location>
</feature>
<dbReference type="WBParaSite" id="L893_g11907.t1">
    <property type="protein sequence ID" value="L893_g11907.t1"/>
    <property type="gene ID" value="L893_g11907"/>
</dbReference>
<keyword evidence="1" id="KW-0472">Membrane</keyword>
<sequence length="319" mass="36290">MLATALNILQLVIALPYLFIIATQSPPELHIYRNTLLNYSFWFFLWLIWLESFRVPLIDVIDHALCFALDGLASVAFPYDLYANLAIMIIIVNNFIFSLVICFFYRYCQLAHPNVISKLSSHHGILFWTAIYTTSLVVSFFMAHEAATIMTEKRVGGTLYACINHEVPSKVYLFVTICCIIYSPACCSMVVLTFLCVKFLRKRRSIMTTRTYRLQLLLTANLISLLVLPFLFDGIPFMVILSLAFLEHPSLVPVGEVAMKIPLVDGILTCVVTVGFITPYRMCVYRFLRRLAKALRCNKQLFKYTSSVSPENPGSNSNV</sequence>
<protein>
    <submittedName>
        <fullName evidence="3">G_PROTEIN_RECEP_F1_2 domain-containing protein</fullName>
    </submittedName>
</protein>
<dbReference type="Proteomes" id="UP000095287">
    <property type="component" value="Unplaced"/>
</dbReference>
<keyword evidence="2" id="KW-1185">Reference proteome</keyword>
<proteinExistence type="predicted"/>
<name>A0A1I7Y1Y3_9BILA</name>